<sequence length="473" mass="51339">MRQGRDVAVGDGHALGLAGGAGGVDHIGQVLRRGTRCRRTVRVAGIVFDQHGNDVVRPGLEHPGLGQQHLRLAVFEHVAEPFARVVRVQWHIGATGLEHRQQGHHQLGAARHGHTDPHLGANAQFDQAVGQAVGAALQPGVGIGLFAINQGQGLRCNLGTLRDQLVDATVTGKSCGRRIPAMQLQLLLVIAQYLQLTQGLPGLGNHSLQQLQHLHAEALYLGRAEQRRVIAQVQYQALGMNHRQGQRETGLLLVTHLTEAQALWRTLLQGFGNREVLEHQECVEQALAQTGPALHVKQSGVFVFTQRKVLLLQLLQPLRQRLPGIQVGHHRQGVDEQAQLLLHPFELSRTPRHRGTEGDRLLAAVACQQQGPGGLHQGVHGDLLLAGEITQTASRLRRQFGEVLGLACGTFGLVWQGLGQAGRHLQFTHLGGPELLAERCVLCLQPADVIAVTTGRAAHRLLAIALQHFPHQP</sequence>
<proteinExistence type="predicted"/>
<gene>
    <name evidence="1" type="ORF">PS652_05530</name>
</gene>
<organism evidence="1">
    <name type="scientific">Pseudomonas fluorescens</name>
    <dbReference type="NCBI Taxonomy" id="294"/>
    <lineage>
        <taxon>Bacteria</taxon>
        <taxon>Pseudomonadati</taxon>
        <taxon>Pseudomonadota</taxon>
        <taxon>Gammaproteobacteria</taxon>
        <taxon>Pseudomonadales</taxon>
        <taxon>Pseudomonadaceae</taxon>
        <taxon>Pseudomonas</taxon>
    </lineage>
</organism>
<dbReference type="AntiFam" id="ANF00178">
    <property type="entry name" value="Shadow ORF (opposite dhbF)"/>
</dbReference>
<dbReference type="AlphaFoldDB" id="A0A5E6XME6"/>
<accession>A0A5E6XME6</accession>
<protein>
    <submittedName>
        <fullName evidence="1">Uncharacterized protein</fullName>
    </submittedName>
</protein>
<evidence type="ECO:0000313" key="1">
    <source>
        <dbReference type="EMBL" id="VVN42543.1"/>
    </source>
</evidence>
<dbReference type="EMBL" id="CABVHG010000075">
    <property type="protein sequence ID" value="VVN42543.1"/>
    <property type="molecule type" value="Genomic_DNA"/>
</dbReference>
<name>A0A5E6XME6_PSEFL</name>
<reference evidence="1" key="1">
    <citation type="submission" date="2019-09" db="EMBL/GenBank/DDBJ databases">
        <authorList>
            <person name="Chandra G."/>
            <person name="Truman W A."/>
        </authorList>
    </citation>
    <scope>NUCLEOTIDE SEQUENCE [LARGE SCALE GENOMIC DNA]</scope>
    <source>
        <strain evidence="1">PS652</strain>
    </source>
</reference>